<dbReference type="HAMAP" id="MF_00159">
    <property type="entry name" value="IspG"/>
    <property type="match status" value="1"/>
</dbReference>
<comment type="caution">
    <text evidence="10">The sequence shown here is derived from an EMBL/GenBank/DDBJ whole genome shotgun (WGS) entry which is preliminary data.</text>
</comment>
<feature type="domain" description="IspG C-terminal" evidence="9">
    <location>
        <begin position="268"/>
        <end position="355"/>
    </location>
</feature>
<dbReference type="GO" id="GO:0051539">
    <property type="term" value="F:4 iron, 4 sulfur cluster binding"/>
    <property type="evidence" value="ECO:0007669"/>
    <property type="project" value="UniProtKB-UniRule"/>
</dbReference>
<dbReference type="PIRSF" id="PIRSF004640">
    <property type="entry name" value="IspG"/>
    <property type="match status" value="1"/>
</dbReference>
<organism evidence="10">
    <name type="scientific">Desulfobacca acetoxidans</name>
    <dbReference type="NCBI Taxonomy" id="60893"/>
    <lineage>
        <taxon>Bacteria</taxon>
        <taxon>Pseudomonadati</taxon>
        <taxon>Thermodesulfobacteriota</taxon>
        <taxon>Desulfobaccia</taxon>
        <taxon>Desulfobaccales</taxon>
        <taxon>Desulfobaccaceae</taxon>
        <taxon>Desulfobacca</taxon>
    </lineage>
</organism>
<dbReference type="InterPro" id="IPR058578">
    <property type="entry name" value="IspG_TIM"/>
</dbReference>
<feature type="binding site" evidence="7">
    <location>
        <position position="314"/>
    </location>
    <ligand>
        <name>[4Fe-4S] cluster</name>
        <dbReference type="ChEBI" id="CHEBI:49883"/>
    </ligand>
</feature>
<comment type="catalytic activity">
    <reaction evidence="7">
        <text>(2E)-4-hydroxy-3-methylbut-2-enyl diphosphate + oxidized [flavodoxin] + H2O + 2 H(+) = 2-C-methyl-D-erythritol 2,4-cyclic diphosphate + reduced [flavodoxin]</text>
        <dbReference type="Rhea" id="RHEA:43604"/>
        <dbReference type="Rhea" id="RHEA-COMP:10622"/>
        <dbReference type="Rhea" id="RHEA-COMP:10623"/>
        <dbReference type="ChEBI" id="CHEBI:15377"/>
        <dbReference type="ChEBI" id="CHEBI:15378"/>
        <dbReference type="ChEBI" id="CHEBI:57618"/>
        <dbReference type="ChEBI" id="CHEBI:58210"/>
        <dbReference type="ChEBI" id="CHEBI:58483"/>
        <dbReference type="ChEBI" id="CHEBI:128753"/>
        <dbReference type="EC" id="1.17.7.3"/>
    </reaction>
</comment>
<protein>
    <recommendedName>
        <fullName evidence="7">4-hydroxy-3-methylbut-2-en-1-yl diphosphate synthase (flavodoxin)</fullName>
        <ecNumber evidence="7">1.17.7.3</ecNumber>
    </recommendedName>
    <alternativeName>
        <fullName evidence="7">1-hydroxy-2-methyl-2-(E)-butenyl 4-diphosphate synthase</fullName>
    </alternativeName>
</protein>
<dbReference type="GO" id="GO:0046429">
    <property type="term" value="F:4-hydroxy-3-methylbut-2-en-1-yl diphosphate synthase activity (ferredoxin)"/>
    <property type="evidence" value="ECO:0007669"/>
    <property type="project" value="UniProtKB-UniRule"/>
</dbReference>
<dbReference type="UniPathway" id="UPA00056">
    <property type="reaction ID" value="UER00096"/>
</dbReference>
<dbReference type="AlphaFoldDB" id="A0A7V4G7B4"/>
<evidence type="ECO:0000256" key="5">
    <source>
        <dbReference type="ARBA" id="ARBA00023014"/>
    </source>
</evidence>
<gene>
    <name evidence="7" type="primary">ispG</name>
    <name evidence="10" type="ORF">ENT08_03330</name>
</gene>
<dbReference type="PANTHER" id="PTHR30454">
    <property type="entry name" value="4-HYDROXY-3-METHYLBUT-2-EN-1-YL DIPHOSPHATE SYNTHASE"/>
    <property type="match status" value="1"/>
</dbReference>
<keyword evidence="2 7" id="KW-0479">Metal-binding</keyword>
<feature type="binding site" evidence="7">
    <location>
        <position position="272"/>
    </location>
    <ligand>
        <name>[4Fe-4S] cluster</name>
        <dbReference type="ChEBI" id="CHEBI:49883"/>
    </ligand>
</feature>
<dbReference type="GO" id="GO:0016114">
    <property type="term" value="P:terpenoid biosynthetic process"/>
    <property type="evidence" value="ECO:0007669"/>
    <property type="project" value="InterPro"/>
</dbReference>
<comment type="cofactor">
    <cofactor evidence="7">
        <name>[4Fe-4S] cluster</name>
        <dbReference type="ChEBI" id="CHEBI:49883"/>
    </cofactor>
    <text evidence="7">Binds 1 [4Fe-4S] cluster.</text>
</comment>
<keyword evidence="6 7" id="KW-0414">Isoprene biosynthesis</keyword>
<keyword evidence="1 7" id="KW-0004">4Fe-4S</keyword>
<dbReference type="GO" id="GO:0019288">
    <property type="term" value="P:isopentenyl diphosphate biosynthetic process, methylerythritol 4-phosphate pathway"/>
    <property type="evidence" value="ECO:0007669"/>
    <property type="project" value="UniProtKB-UniRule"/>
</dbReference>
<dbReference type="Gene3D" id="3.20.20.20">
    <property type="entry name" value="Dihydropteroate synthase-like"/>
    <property type="match status" value="1"/>
</dbReference>
<proteinExistence type="inferred from homology"/>
<feature type="binding site" evidence="7">
    <location>
        <position position="307"/>
    </location>
    <ligand>
        <name>[4Fe-4S] cluster</name>
        <dbReference type="ChEBI" id="CHEBI:49883"/>
    </ligand>
</feature>
<dbReference type="SUPFAM" id="SSF56014">
    <property type="entry name" value="Nitrite and sulphite reductase 4Fe-4S domain-like"/>
    <property type="match status" value="1"/>
</dbReference>
<accession>A0A7V4G7B4</accession>
<evidence type="ECO:0000256" key="1">
    <source>
        <dbReference type="ARBA" id="ARBA00022485"/>
    </source>
</evidence>
<name>A0A7V4G7B4_9BACT</name>
<dbReference type="GO" id="GO:0141197">
    <property type="term" value="F:4-hydroxy-3-methylbut-2-enyl-diphosphate synthase activity (flavodoxin)"/>
    <property type="evidence" value="ECO:0007669"/>
    <property type="project" value="UniProtKB-EC"/>
</dbReference>
<dbReference type="InterPro" id="IPR058579">
    <property type="entry name" value="IspG_C"/>
</dbReference>
<dbReference type="PANTHER" id="PTHR30454:SF0">
    <property type="entry name" value="4-HYDROXY-3-METHYLBUT-2-EN-1-YL DIPHOSPHATE SYNTHASE (FERREDOXIN), CHLOROPLASTIC"/>
    <property type="match status" value="1"/>
</dbReference>
<dbReference type="NCBIfam" id="TIGR00612">
    <property type="entry name" value="ispG_gcpE"/>
    <property type="match status" value="1"/>
</dbReference>
<feature type="binding site" evidence="7">
    <location>
        <position position="275"/>
    </location>
    <ligand>
        <name>[4Fe-4S] cluster</name>
        <dbReference type="ChEBI" id="CHEBI:49883"/>
    </ligand>
</feature>
<dbReference type="InterPro" id="IPR016425">
    <property type="entry name" value="IspG_bac"/>
</dbReference>
<dbReference type="InterPro" id="IPR045854">
    <property type="entry name" value="NO2/SO3_Rdtase_4Fe4S_sf"/>
</dbReference>
<dbReference type="SUPFAM" id="SSF51717">
    <property type="entry name" value="Dihydropteroate synthetase-like"/>
    <property type="match status" value="1"/>
</dbReference>
<comment type="similarity">
    <text evidence="7">Belongs to the IspG family.</text>
</comment>
<dbReference type="InterPro" id="IPR011005">
    <property type="entry name" value="Dihydropteroate_synth-like_sf"/>
</dbReference>
<dbReference type="GO" id="GO:0005506">
    <property type="term" value="F:iron ion binding"/>
    <property type="evidence" value="ECO:0007669"/>
    <property type="project" value="InterPro"/>
</dbReference>
<evidence type="ECO:0000313" key="10">
    <source>
        <dbReference type="EMBL" id="HGS04759.1"/>
    </source>
</evidence>
<dbReference type="FunFam" id="3.20.20.20:FF:000001">
    <property type="entry name" value="4-hydroxy-3-methylbut-2-en-1-yl diphosphate synthase (flavodoxin)"/>
    <property type="match status" value="1"/>
</dbReference>
<dbReference type="Pfam" id="PF04551">
    <property type="entry name" value="GcpE"/>
    <property type="match status" value="1"/>
</dbReference>
<feature type="domain" description="IspG TIM-barrel" evidence="8">
    <location>
        <begin position="14"/>
        <end position="254"/>
    </location>
</feature>
<dbReference type="EC" id="1.17.7.3" evidence="7"/>
<evidence type="ECO:0000259" key="9">
    <source>
        <dbReference type="Pfam" id="PF26540"/>
    </source>
</evidence>
<evidence type="ECO:0000259" key="8">
    <source>
        <dbReference type="Pfam" id="PF04551"/>
    </source>
</evidence>
<comment type="pathway">
    <text evidence="7">Isoprenoid biosynthesis; isopentenyl diphosphate biosynthesis via DXP pathway; isopentenyl diphosphate from 1-deoxy-D-xylulose 5-phosphate: step 5/6.</text>
</comment>
<reference evidence="10" key="1">
    <citation type="journal article" date="2020" name="mSystems">
        <title>Genome- and Community-Level Interaction Insights into Carbon Utilization and Element Cycling Functions of Hydrothermarchaeota in Hydrothermal Sediment.</title>
        <authorList>
            <person name="Zhou Z."/>
            <person name="Liu Y."/>
            <person name="Xu W."/>
            <person name="Pan J."/>
            <person name="Luo Z.H."/>
            <person name="Li M."/>
        </authorList>
    </citation>
    <scope>NUCLEOTIDE SEQUENCE [LARGE SCALE GENOMIC DNA]</scope>
    <source>
        <strain evidence="10">SpSt-548</strain>
    </source>
</reference>
<evidence type="ECO:0000256" key="6">
    <source>
        <dbReference type="ARBA" id="ARBA00023229"/>
    </source>
</evidence>
<evidence type="ECO:0000256" key="3">
    <source>
        <dbReference type="ARBA" id="ARBA00023002"/>
    </source>
</evidence>
<keyword evidence="4 7" id="KW-0408">Iron</keyword>
<dbReference type="InterPro" id="IPR004588">
    <property type="entry name" value="IspG_bac-typ"/>
</dbReference>
<sequence length="366" mass="39072">MKQKPMLPSPRRPTRPIFIGPVQIGGGAPVSVQSMTNTDTRDATATLAQVERLAAAGCELVRLAVPDQEAVTAFADIKAASPVPLIADIHFNYRLALAALEAGADAIRINPGNLGGLEKTRLVVEACRRRGVPLRLGVNAGSLEADLLAKYGAPTAEALAESALRWVTVFEDWGFHDFKISLKSSDVITTIKAYRELSRRVDYPLHLGVTEAGGLIAGTVKSALGIGLLLAEGIGDTLRVSLTRDPVEEVRVGYEILRALRLRERGVELISCPTCGRCEIDLFRLAEEAERRLLNVATPLKVAIMGCVVNGPGEAREADVGIAGGKKVGILFKKGELVRKVPEEELLAALLAEVAALTGEPVDRKA</sequence>
<evidence type="ECO:0000256" key="4">
    <source>
        <dbReference type="ARBA" id="ARBA00023004"/>
    </source>
</evidence>
<evidence type="ECO:0000256" key="2">
    <source>
        <dbReference type="ARBA" id="ARBA00022723"/>
    </source>
</evidence>
<keyword evidence="3 7" id="KW-0560">Oxidoreductase</keyword>
<dbReference type="Pfam" id="PF26540">
    <property type="entry name" value="GcpE_C"/>
    <property type="match status" value="1"/>
</dbReference>
<evidence type="ECO:0000256" key="7">
    <source>
        <dbReference type="HAMAP-Rule" id="MF_00159"/>
    </source>
</evidence>
<comment type="function">
    <text evidence="7">Converts 2C-methyl-D-erythritol 2,4-cyclodiphosphate (ME-2,4cPP) into 1-hydroxy-2-methyl-2-(E)-butenyl 4-diphosphate.</text>
</comment>
<dbReference type="NCBIfam" id="NF001540">
    <property type="entry name" value="PRK00366.1"/>
    <property type="match status" value="1"/>
</dbReference>
<dbReference type="Gene3D" id="3.30.413.10">
    <property type="entry name" value="Sulfite Reductase Hemoprotein, domain 1"/>
    <property type="match status" value="1"/>
</dbReference>
<dbReference type="EMBL" id="DSXI01000191">
    <property type="protein sequence ID" value="HGS04759.1"/>
    <property type="molecule type" value="Genomic_DNA"/>
</dbReference>
<keyword evidence="5 7" id="KW-0411">Iron-sulfur</keyword>